<organism evidence="1 2">
    <name type="scientific">Porites lobata</name>
    <dbReference type="NCBI Taxonomy" id="104759"/>
    <lineage>
        <taxon>Eukaryota</taxon>
        <taxon>Metazoa</taxon>
        <taxon>Cnidaria</taxon>
        <taxon>Anthozoa</taxon>
        <taxon>Hexacorallia</taxon>
        <taxon>Scleractinia</taxon>
        <taxon>Fungiina</taxon>
        <taxon>Poritidae</taxon>
        <taxon>Porites</taxon>
    </lineage>
</organism>
<evidence type="ECO:0000313" key="1">
    <source>
        <dbReference type="EMBL" id="CAH3188082.1"/>
    </source>
</evidence>
<gene>
    <name evidence="1" type="ORF">PLOB_00038868</name>
</gene>
<keyword evidence="2" id="KW-1185">Reference proteome</keyword>
<reference evidence="1 2" key="1">
    <citation type="submission" date="2022-05" db="EMBL/GenBank/DDBJ databases">
        <authorList>
            <consortium name="Genoscope - CEA"/>
            <person name="William W."/>
        </authorList>
    </citation>
    <scope>NUCLEOTIDE SEQUENCE [LARGE SCALE GENOMIC DNA]</scope>
</reference>
<dbReference type="Proteomes" id="UP001159405">
    <property type="component" value="Unassembled WGS sequence"/>
</dbReference>
<proteinExistence type="predicted"/>
<protein>
    <recommendedName>
        <fullName evidence="3">C2H2-type domain-containing protein</fullName>
    </recommendedName>
</protein>
<dbReference type="PANTHER" id="PTHR31511">
    <property type="entry name" value="PROTEIN CBG23764"/>
    <property type="match status" value="1"/>
</dbReference>
<evidence type="ECO:0000313" key="2">
    <source>
        <dbReference type="Proteomes" id="UP001159405"/>
    </source>
</evidence>
<evidence type="ECO:0008006" key="3">
    <source>
        <dbReference type="Google" id="ProtNLM"/>
    </source>
</evidence>
<dbReference type="PANTHER" id="PTHR31511:SF12">
    <property type="entry name" value="RHO TERMINATION FACTOR N-TERMINAL DOMAIN-CONTAINING PROTEIN"/>
    <property type="match status" value="1"/>
</dbReference>
<name>A0ABN8SCS0_9CNID</name>
<sequence>MKNEDDECFKCFITRALNRVKSHPERMTSLLREQSEALSWEGLKKKGANAIHLFEMNNPEVVVNVFAYESDAGIYPLRIIDSIGSAGTVNLLLISSDEKQHYCLIKDTSRLSSSQISKNEHTKFFCLRCLNPFGSQELLDSHTKYCGKNEAVKIVMPKEGSYISFKIHFKKVRHLFVIYADFESLMEPIATGQPDPKKKYTNKYQHHKPVNLCYYIKCFNDKVYKPKLVCYTAKSEEEDVSQIFVDVLSEEVKDIYHRFKEPVEMAYGEKERENFEKSKWCLLCERETDYGGKVRDHCHYTERFPGSAHNTCNLKCRKPGFLSVIFHNLS</sequence>
<accession>A0ABN8SCS0</accession>
<comment type="caution">
    <text evidence="1">The sequence shown here is derived from an EMBL/GenBank/DDBJ whole genome shotgun (WGS) entry which is preliminary data.</text>
</comment>
<dbReference type="EMBL" id="CALNXK010000589">
    <property type="protein sequence ID" value="CAH3188082.1"/>
    <property type="molecule type" value="Genomic_DNA"/>
</dbReference>